<dbReference type="InterPro" id="IPR016181">
    <property type="entry name" value="Acyl_CoA_acyltransferase"/>
</dbReference>
<dbReference type="PANTHER" id="PTHR13947">
    <property type="entry name" value="GNAT FAMILY N-ACETYLTRANSFERASE"/>
    <property type="match status" value="1"/>
</dbReference>
<dbReference type="PANTHER" id="PTHR13947:SF37">
    <property type="entry name" value="LD18367P"/>
    <property type="match status" value="1"/>
</dbReference>
<evidence type="ECO:0000313" key="4">
    <source>
        <dbReference type="Proteomes" id="UP001529085"/>
    </source>
</evidence>
<dbReference type="SUPFAM" id="SSF55729">
    <property type="entry name" value="Acyl-CoA N-acyltransferases (Nat)"/>
    <property type="match status" value="1"/>
</dbReference>
<evidence type="ECO:0000259" key="2">
    <source>
        <dbReference type="PROSITE" id="PS51186"/>
    </source>
</evidence>
<comment type="caution">
    <text evidence="3">The sequence shown here is derived from an EMBL/GenBank/DDBJ whole genome shotgun (WGS) entry which is preliminary data.</text>
</comment>
<evidence type="ECO:0000313" key="3">
    <source>
        <dbReference type="EMBL" id="MDG4715502.1"/>
    </source>
</evidence>
<proteinExistence type="predicted"/>
<dbReference type="RefSeq" id="WP_278004958.1">
    <property type="nucleotide sequence ID" value="NZ_JARSBN010000003.1"/>
</dbReference>
<accession>A0ABT6G0P0</accession>
<sequence length="156" mass="18176">MDIKIIDYKSEYAPRFYDLNIEWLKTFFYVEPYDEEVLSKPNKYIIDKGGFIFFALKDDIVVGTVALMPTGENGILELTKMAVSPEMRGYKIGQKLLQHCIDFAKAKQFKALLLYSNTKLENAIYLYRKFGFKELSVETNSPYNRADIKMLLELKV</sequence>
<gene>
    <name evidence="3" type="ORF">P7122_06455</name>
</gene>
<reference evidence="3 4" key="1">
    <citation type="submission" date="2023-03" db="EMBL/GenBank/DDBJ databases">
        <title>Strain YYF002 represents a novel species in the genus Winogradskyella isolated from seawater.</title>
        <authorList>
            <person name="Fu Z.-Y."/>
        </authorList>
    </citation>
    <scope>NUCLEOTIDE SEQUENCE [LARGE SCALE GENOMIC DNA]</scope>
    <source>
        <strain evidence="3 4">YYF002</strain>
    </source>
</reference>
<dbReference type="InterPro" id="IPR000182">
    <property type="entry name" value="GNAT_dom"/>
</dbReference>
<protein>
    <submittedName>
        <fullName evidence="3">GNAT family N-acetyltransferase</fullName>
    </submittedName>
</protein>
<dbReference type="Proteomes" id="UP001529085">
    <property type="component" value="Unassembled WGS sequence"/>
</dbReference>
<keyword evidence="4" id="KW-1185">Reference proteome</keyword>
<feature type="domain" description="N-acetyltransferase" evidence="2">
    <location>
        <begin position="3"/>
        <end position="155"/>
    </location>
</feature>
<dbReference type="PROSITE" id="PS51186">
    <property type="entry name" value="GNAT"/>
    <property type="match status" value="1"/>
</dbReference>
<dbReference type="Pfam" id="PF00583">
    <property type="entry name" value="Acetyltransf_1"/>
    <property type="match status" value="1"/>
</dbReference>
<name>A0ABT6G0P0_9FLAO</name>
<keyword evidence="1" id="KW-0808">Transferase</keyword>
<dbReference type="CDD" id="cd04301">
    <property type="entry name" value="NAT_SF"/>
    <property type="match status" value="1"/>
</dbReference>
<dbReference type="EMBL" id="JARSBN010000003">
    <property type="protein sequence ID" value="MDG4715502.1"/>
    <property type="molecule type" value="Genomic_DNA"/>
</dbReference>
<dbReference type="InterPro" id="IPR050769">
    <property type="entry name" value="NAT_camello-type"/>
</dbReference>
<dbReference type="Gene3D" id="3.40.630.30">
    <property type="match status" value="1"/>
</dbReference>
<evidence type="ECO:0000256" key="1">
    <source>
        <dbReference type="ARBA" id="ARBA00022679"/>
    </source>
</evidence>
<organism evidence="3 4">
    <name type="scientific">Winogradskyella marincola</name>
    <dbReference type="NCBI Taxonomy" id="3037795"/>
    <lineage>
        <taxon>Bacteria</taxon>
        <taxon>Pseudomonadati</taxon>
        <taxon>Bacteroidota</taxon>
        <taxon>Flavobacteriia</taxon>
        <taxon>Flavobacteriales</taxon>
        <taxon>Flavobacteriaceae</taxon>
        <taxon>Winogradskyella</taxon>
    </lineage>
</organism>